<comment type="subcellular location">
    <subcellularLocation>
        <location evidence="1">Secreted</location>
    </subcellularLocation>
</comment>
<dbReference type="InterPro" id="IPR036186">
    <property type="entry name" value="Serpin_sf"/>
</dbReference>
<dbReference type="FunFam" id="2.30.39.10:FF:000030">
    <property type="entry name" value="Serpin 2"/>
    <property type="match status" value="1"/>
</dbReference>
<dbReference type="CDD" id="cd19579">
    <property type="entry name" value="serpin1K-like"/>
    <property type="match status" value="1"/>
</dbReference>
<evidence type="ECO:0000313" key="12">
    <source>
        <dbReference type="RefSeq" id="XP_028038758.1"/>
    </source>
</evidence>
<dbReference type="PANTHER" id="PTHR11461:SF211">
    <property type="entry name" value="GH10112P-RELATED"/>
    <property type="match status" value="1"/>
</dbReference>
<dbReference type="Gene3D" id="3.30.497.10">
    <property type="entry name" value="Antithrombin, subunit I, domain 2"/>
    <property type="match status" value="1"/>
</dbReference>
<dbReference type="GeneID" id="114249400"/>
<evidence type="ECO:0000256" key="2">
    <source>
        <dbReference type="ARBA" id="ARBA00009500"/>
    </source>
</evidence>
<dbReference type="InterPro" id="IPR042178">
    <property type="entry name" value="Serpin_sf_1"/>
</dbReference>
<keyword evidence="4 12" id="KW-0646">Protease inhibitor</keyword>
<keyword evidence="11" id="KW-1185">Reference proteome</keyword>
<evidence type="ECO:0000259" key="10">
    <source>
        <dbReference type="SMART" id="SM00093"/>
    </source>
</evidence>
<dbReference type="Proteomes" id="UP000504629">
    <property type="component" value="Unplaced"/>
</dbReference>
<dbReference type="Gene3D" id="2.30.39.10">
    <property type="entry name" value="Alpha-1-antitrypsin, domain 1"/>
    <property type="match status" value="1"/>
</dbReference>
<dbReference type="OrthoDB" id="671595at2759"/>
<evidence type="ECO:0000256" key="3">
    <source>
        <dbReference type="ARBA" id="ARBA00022525"/>
    </source>
</evidence>
<dbReference type="SUPFAM" id="SSF56574">
    <property type="entry name" value="Serpins"/>
    <property type="match status" value="1"/>
</dbReference>
<keyword evidence="5 9" id="KW-0732">Signal</keyword>
<evidence type="ECO:0000256" key="1">
    <source>
        <dbReference type="ARBA" id="ARBA00004613"/>
    </source>
</evidence>
<dbReference type="GO" id="GO:0005615">
    <property type="term" value="C:extracellular space"/>
    <property type="evidence" value="ECO:0007669"/>
    <property type="project" value="InterPro"/>
</dbReference>
<evidence type="ECO:0000256" key="7">
    <source>
        <dbReference type="ARBA" id="ARBA00023180"/>
    </source>
</evidence>
<keyword evidence="7" id="KW-0325">Glycoprotein</keyword>
<dbReference type="InterPro" id="IPR042185">
    <property type="entry name" value="Serpin_sf_2"/>
</dbReference>
<dbReference type="InterPro" id="IPR023796">
    <property type="entry name" value="Serpin_dom"/>
</dbReference>
<reference evidence="12" key="1">
    <citation type="submission" date="2025-08" db="UniProtKB">
        <authorList>
            <consortium name="RefSeq"/>
        </authorList>
    </citation>
    <scope>IDENTIFICATION</scope>
    <source>
        <tissue evidence="12">Silk gland</tissue>
    </source>
</reference>
<dbReference type="RefSeq" id="XP_028038758.1">
    <property type="nucleotide sequence ID" value="XM_028182957.1"/>
</dbReference>
<feature type="signal peptide" evidence="9">
    <location>
        <begin position="1"/>
        <end position="22"/>
    </location>
</feature>
<dbReference type="Pfam" id="PF00079">
    <property type="entry name" value="Serpin"/>
    <property type="match status" value="1"/>
</dbReference>
<dbReference type="GO" id="GO:0004867">
    <property type="term" value="F:serine-type endopeptidase inhibitor activity"/>
    <property type="evidence" value="ECO:0007669"/>
    <property type="project" value="UniProtKB-KW"/>
</dbReference>
<feature type="domain" description="Serpin" evidence="10">
    <location>
        <begin position="33"/>
        <end position="394"/>
    </location>
</feature>
<dbReference type="SMART" id="SM00093">
    <property type="entry name" value="SERPIN"/>
    <property type="match status" value="1"/>
</dbReference>
<name>A0A6J2KAS7_BOMMA</name>
<evidence type="ECO:0000256" key="6">
    <source>
        <dbReference type="ARBA" id="ARBA00022900"/>
    </source>
</evidence>
<dbReference type="CTD" id="692573"/>
<keyword evidence="3" id="KW-0964">Secreted</keyword>
<dbReference type="PANTHER" id="PTHR11461">
    <property type="entry name" value="SERINE PROTEASE INHIBITOR, SERPIN"/>
    <property type="match status" value="1"/>
</dbReference>
<dbReference type="InterPro" id="IPR000215">
    <property type="entry name" value="Serpin_fam"/>
</dbReference>
<evidence type="ECO:0000313" key="11">
    <source>
        <dbReference type="Proteomes" id="UP000504629"/>
    </source>
</evidence>
<feature type="chain" id="PRO_5026706921" evidence="9">
    <location>
        <begin position="23"/>
        <end position="409"/>
    </location>
</feature>
<evidence type="ECO:0000256" key="8">
    <source>
        <dbReference type="RuleBase" id="RU000411"/>
    </source>
</evidence>
<comment type="similarity">
    <text evidence="2 8">Belongs to the serpin family.</text>
</comment>
<keyword evidence="6 12" id="KW-0722">Serine protease inhibitor</keyword>
<dbReference type="AlphaFoldDB" id="A0A6J2KAS7"/>
<gene>
    <name evidence="12" type="primary">LOC114249400</name>
</gene>
<evidence type="ECO:0000256" key="4">
    <source>
        <dbReference type="ARBA" id="ARBA00022690"/>
    </source>
</evidence>
<sequence length="409" mass="45708">MIFARVLLILFTLLEIKNPVLSMDSKALSSAITKFSAKFCNELDKKKNVVSSPLSAEYLLALITLGTTDPAHEELLTSLGIPDDDTIRSSFSAVSSKLKSIKGVTFNVANKIYIKEGDYELDPKLKKDAVEVFDADFEKVNFDNGAAAAGLINKWVENKTNERIKDLLSEDSLDSYTRLVLVNALYFKGTWQNQFDSISTMERPFYVDTETTVNIPMMYQENNFKYGESHDLNAQLLEMAYEGNDASMVIVLPNEINGLDGILQKLADGYDLTSELDKMFSTKVRVTVPKFKIETEIDLLQVLPKLGIQAIFNRQNSGLTKILDNDEPLYVSKAVQKAFIEVNEEGAEAAAATAAVVRYTRSLRKSRVFRADRATLWIVRVQGCAVLAALHRGPPRRNDAALRPLRDDL</sequence>
<proteinExistence type="inferred from homology"/>
<accession>A0A6J2KAS7</accession>
<protein>
    <submittedName>
        <fullName evidence="12">Serine protease inhibitor 3/4-like isoform X2</fullName>
    </submittedName>
</protein>
<evidence type="ECO:0000256" key="9">
    <source>
        <dbReference type="SAM" id="SignalP"/>
    </source>
</evidence>
<evidence type="ECO:0000256" key="5">
    <source>
        <dbReference type="ARBA" id="ARBA00022729"/>
    </source>
</evidence>
<organism evidence="11 12">
    <name type="scientific">Bombyx mandarina</name>
    <name type="common">Wild silk moth</name>
    <name type="synonym">Wild silkworm</name>
    <dbReference type="NCBI Taxonomy" id="7092"/>
    <lineage>
        <taxon>Eukaryota</taxon>
        <taxon>Metazoa</taxon>
        <taxon>Ecdysozoa</taxon>
        <taxon>Arthropoda</taxon>
        <taxon>Hexapoda</taxon>
        <taxon>Insecta</taxon>
        <taxon>Pterygota</taxon>
        <taxon>Neoptera</taxon>
        <taxon>Endopterygota</taxon>
        <taxon>Lepidoptera</taxon>
        <taxon>Glossata</taxon>
        <taxon>Ditrysia</taxon>
        <taxon>Bombycoidea</taxon>
        <taxon>Bombycidae</taxon>
        <taxon>Bombycinae</taxon>
        <taxon>Bombyx</taxon>
    </lineage>
</organism>